<evidence type="ECO:0000256" key="5">
    <source>
        <dbReference type="ARBA" id="ARBA00023136"/>
    </source>
</evidence>
<reference evidence="8" key="1">
    <citation type="submission" date="2022-11" db="UniProtKB">
        <authorList>
            <consortium name="WormBaseParasite"/>
        </authorList>
    </citation>
    <scope>IDENTIFICATION</scope>
</reference>
<dbReference type="InterPro" id="IPR050930">
    <property type="entry name" value="MFS_Vesicular_Transporter"/>
</dbReference>
<comment type="subcellular location">
    <subcellularLocation>
        <location evidence="1">Membrane</location>
        <topology evidence="1">Multi-pass membrane protein</topology>
    </subcellularLocation>
</comment>
<proteinExistence type="predicted"/>
<evidence type="ECO:0000256" key="6">
    <source>
        <dbReference type="SAM" id="Phobius"/>
    </source>
</evidence>
<evidence type="ECO:0000256" key="3">
    <source>
        <dbReference type="ARBA" id="ARBA00022692"/>
    </source>
</evidence>
<dbReference type="Proteomes" id="UP000887565">
    <property type="component" value="Unplaced"/>
</dbReference>
<dbReference type="WBParaSite" id="nRc.2.0.1.t16740-RA">
    <property type="protein sequence ID" value="nRc.2.0.1.t16740-RA"/>
    <property type="gene ID" value="nRc.2.0.1.g16740"/>
</dbReference>
<keyword evidence="7" id="KW-1185">Reference proteome</keyword>
<keyword evidence="3 6" id="KW-0812">Transmembrane</keyword>
<feature type="transmembrane region" description="Helical" evidence="6">
    <location>
        <begin position="71"/>
        <end position="93"/>
    </location>
</feature>
<evidence type="ECO:0000313" key="8">
    <source>
        <dbReference type="WBParaSite" id="nRc.2.0.1.t16740-RA"/>
    </source>
</evidence>
<dbReference type="GO" id="GO:0015842">
    <property type="term" value="P:aminergic neurotransmitter loading into synaptic vesicle"/>
    <property type="evidence" value="ECO:0007669"/>
    <property type="project" value="TreeGrafter"/>
</dbReference>
<dbReference type="AlphaFoldDB" id="A0A915IS92"/>
<evidence type="ECO:0000313" key="7">
    <source>
        <dbReference type="Proteomes" id="UP000887565"/>
    </source>
</evidence>
<dbReference type="GO" id="GO:0043195">
    <property type="term" value="C:terminal bouton"/>
    <property type="evidence" value="ECO:0007669"/>
    <property type="project" value="TreeGrafter"/>
</dbReference>
<dbReference type="InterPro" id="IPR036259">
    <property type="entry name" value="MFS_trans_sf"/>
</dbReference>
<dbReference type="SUPFAM" id="SSF103473">
    <property type="entry name" value="MFS general substrate transporter"/>
    <property type="match status" value="1"/>
</dbReference>
<sequence>MNSYLDLGRFGGNTASTGARNVVILVFAIYFLDNVLLSIIVPILPNYMQDMEEKTRNSTNSKRDLHLEGKIGFLFASKSIVQLFFNPIIGYLAERSNT</sequence>
<accession>A0A915IS92</accession>
<dbReference type="PANTHER" id="PTHR23506:SF4">
    <property type="entry name" value="PORTABELLA"/>
    <property type="match status" value="1"/>
</dbReference>
<evidence type="ECO:0000256" key="4">
    <source>
        <dbReference type="ARBA" id="ARBA00022989"/>
    </source>
</evidence>
<feature type="transmembrane region" description="Helical" evidence="6">
    <location>
        <begin position="22"/>
        <end position="44"/>
    </location>
</feature>
<name>A0A915IS92_ROMCU</name>
<keyword evidence="5 6" id="KW-0472">Membrane</keyword>
<dbReference type="GO" id="GO:0030672">
    <property type="term" value="C:synaptic vesicle membrane"/>
    <property type="evidence" value="ECO:0007669"/>
    <property type="project" value="TreeGrafter"/>
</dbReference>
<dbReference type="Gene3D" id="1.20.1250.20">
    <property type="entry name" value="MFS general substrate transporter like domains"/>
    <property type="match status" value="1"/>
</dbReference>
<protein>
    <submittedName>
        <fullName evidence="8">Uncharacterized protein</fullName>
    </submittedName>
</protein>
<dbReference type="PANTHER" id="PTHR23506">
    <property type="entry name" value="GH10249P"/>
    <property type="match status" value="1"/>
</dbReference>
<evidence type="ECO:0000256" key="1">
    <source>
        <dbReference type="ARBA" id="ARBA00004141"/>
    </source>
</evidence>
<keyword evidence="4 6" id="KW-1133">Transmembrane helix</keyword>
<evidence type="ECO:0000256" key="2">
    <source>
        <dbReference type="ARBA" id="ARBA00022448"/>
    </source>
</evidence>
<organism evidence="7 8">
    <name type="scientific">Romanomermis culicivorax</name>
    <name type="common">Nematode worm</name>
    <dbReference type="NCBI Taxonomy" id="13658"/>
    <lineage>
        <taxon>Eukaryota</taxon>
        <taxon>Metazoa</taxon>
        <taxon>Ecdysozoa</taxon>
        <taxon>Nematoda</taxon>
        <taxon>Enoplea</taxon>
        <taxon>Dorylaimia</taxon>
        <taxon>Mermithida</taxon>
        <taxon>Mermithoidea</taxon>
        <taxon>Mermithidae</taxon>
        <taxon>Romanomermis</taxon>
    </lineage>
</organism>
<dbReference type="GO" id="GO:0005335">
    <property type="term" value="F:serotonin:sodium:chloride symporter activity"/>
    <property type="evidence" value="ECO:0007669"/>
    <property type="project" value="TreeGrafter"/>
</dbReference>
<keyword evidence="2" id="KW-0813">Transport</keyword>